<keyword evidence="1" id="KW-1133">Transmembrane helix</keyword>
<gene>
    <name evidence="2" type="ORF">SAMN05216516_102160</name>
</gene>
<name>A0A1I4VY57_9GAMM</name>
<dbReference type="PANTHER" id="PTHR36448">
    <property type="entry name" value="BLR7373 PROTEIN"/>
    <property type="match status" value="1"/>
</dbReference>
<dbReference type="EMBL" id="FOVC01000002">
    <property type="protein sequence ID" value="SFN06228.1"/>
    <property type="molecule type" value="Genomic_DNA"/>
</dbReference>
<feature type="transmembrane region" description="Helical" evidence="1">
    <location>
        <begin position="32"/>
        <end position="54"/>
    </location>
</feature>
<dbReference type="CDD" id="cd02219">
    <property type="entry name" value="cupin_YjlB-like"/>
    <property type="match status" value="1"/>
</dbReference>
<sequence>MYNCEESLQPSSKVPQLANSLFQIHDNRRRRMLHASCSLMSLMSFAAGTLMTGASSQPHYLLLSQPDNGVPNNVQFPLICYPQAAPRDNTNLVVWFEACFSTNQWLPCGRYPLHPYTHFHPNTHEVLGICAGWAELLFGGDNGRMMTVHAGDAVLIPAGVGHKQVAASDDFFAVVAYPCGVQPETQRDDKALLSLALEAVKQVAMPQTDPLLGDEGGLVEIWHPLTRAGNPQDI</sequence>
<organism evidence="2 3">
    <name type="scientific">Izhakiella capsodis</name>
    <dbReference type="NCBI Taxonomy" id="1367852"/>
    <lineage>
        <taxon>Bacteria</taxon>
        <taxon>Pseudomonadati</taxon>
        <taxon>Pseudomonadota</taxon>
        <taxon>Gammaproteobacteria</taxon>
        <taxon>Enterobacterales</taxon>
        <taxon>Erwiniaceae</taxon>
        <taxon>Izhakiella</taxon>
    </lineage>
</organism>
<dbReference type="AlphaFoldDB" id="A0A1I4VY57"/>
<keyword evidence="1" id="KW-0812">Transmembrane</keyword>
<dbReference type="InterPro" id="IPR011051">
    <property type="entry name" value="RmlC_Cupin_sf"/>
</dbReference>
<dbReference type="InterPro" id="IPR047121">
    <property type="entry name" value="YjiB-like"/>
</dbReference>
<keyword evidence="3" id="KW-1185">Reference proteome</keyword>
<proteinExistence type="predicted"/>
<protein>
    <submittedName>
        <fullName evidence="2">Uncharacterized protein YjlB</fullName>
    </submittedName>
</protein>
<dbReference type="Proteomes" id="UP000242222">
    <property type="component" value="Unassembled WGS sequence"/>
</dbReference>
<keyword evidence="1" id="KW-0472">Membrane</keyword>
<dbReference type="SUPFAM" id="SSF51182">
    <property type="entry name" value="RmlC-like cupins"/>
    <property type="match status" value="1"/>
</dbReference>
<dbReference type="InterPro" id="IPR014710">
    <property type="entry name" value="RmlC-like_jellyroll"/>
</dbReference>
<evidence type="ECO:0000313" key="3">
    <source>
        <dbReference type="Proteomes" id="UP000242222"/>
    </source>
</evidence>
<reference evidence="3" key="1">
    <citation type="submission" date="2016-10" db="EMBL/GenBank/DDBJ databases">
        <authorList>
            <person name="Varghese N."/>
            <person name="Submissions S."/>
        </authorList>
    </citation>
    <scope>NUCLEOTIDE SEQUENCE [LARGE SCALE GENOMIC DNA]</scope>
    <source>
        <strain evidence="3">N6PO6</strain>
    </source>
</reference>
<accession>A0A1I4VY57</accession>
<dbReference type="Gene3D" id="2.60.120.10">
    <property type="entry name" value="Jelly Rolls"/>
    <property type="match status" value="1"/>
</dbReference>
<dbReference type="PANTHER" id="PTHR36448:SF2">
    <property type="entry name" value="CUPIN TYPE-1 DOMAIN-CONTAINING PROTEIN"/>
    <property type="match status" value="1"/>
</dbReference>
<evidence type="ECO:0000256" key="1">
    <source>
        <dbReference type="SAM" id="Phobius"/>
    </source>
</evidence>
<dbReference type="STRING" id="1367852.SAMN05216516_102160"/>
<evidence type="ECO:0000313" key="2">
    <source>
        <dbReference type="EMBL" id="SFN06228.1"/>
    </source>
</evidence>